<name>A0A1W6MY67_9HYPH</name>
<reference evidence="10 11" key="1">
    <citation type="submission" date="2017-02" db="EMBL/GenBank/DDBJ databases">
        <authorList>
            <person name="Peterson S.W."/>
        </authorList>
    </citation>
    <scope>NUCLEOTIDE SEQUENCE [LARGE SCALE GENOMIC DNA]</scope>
    <source>
        <strain evidence="10 11">S285</strain>
    </source>
</reference>
<keyword evidence="5 8" id="KW-1133">Transmembrane helix</keyword>
<dbReference type="InterPro" id="IPR003362">
    <property type="entry name" value="Bact_transf"/>
</dbReference>
<evidence type="ECO:0000256" key="1">
    <source>
        <dbReference type="ARBA" id="ARBA00004141"/>
    </source>
</evidence>
<keyword evidence="3" id="KW-0808">Transferase</keyword>
<comment type="similarity">
    <text evidence="2">Belongs to the bacterial sugar transferase family.</text>
</comment>
<feature type="transmembrane region" description="Helical" evidence="8">
    <location>
        <begin position="25"/>
        <end position="48"/>
    </location>
</feature>
<keyword evidence="11" id="KW-1185">Reference proteome</keyword>
<evidence type="ECO:0000256" key="3">
    <source>
        <dbReference type="ARBA" id="ARBA00022679"/>
    </source>
</evidence>
<keyword evidence="6 8" id="KW-0472">Membrane</keyword>
<evidence type="ECO:0000313" key="11">
    <source>
        <dbReference type="Proteomes" id="UP000193978"/>
    </source>
</evidence>
<dbReference type="InterPro" id="IPR017475">
    <property type="entry name" value="EPS_sugar_tfrase"/>
</dbReference>
<comment type="subcellular location">
    <subcellularLocation>
        <location evidence="1">Membrane</location>
        <topology evidence="1">Multi-pass membrane protein</topology>
    </subcellularLocation>
</comment>
<dbReference type="OrthoDB" id="9808602at2"/>
<accession>A0A1W6MY67</accession>
<dbReference type="EMBL" id="CP019948">
    <property type="protein sequence ID" value="ARN82513.1"/>
    <property type="molecule type" value="Genomic_DNA"/>
</dbReference>
<evidence type="ECO:0000313" key="10">
    <source>
        <dbReference type="EMBL" id="ARN82513.1"/>
    </source>
</evidence>
<dbReference type="Proteomes" id="UP000193978">
    <property type="component" value="Chromosome"/>
</dbReference>
<dbReference type="GO" id="GO:0000271">
    <property type="term" value="P:polysaccharide biosynthetic process"/>
    <property type="evidence" value="ECO:0007669"/>
    <property type="project" value="UniProtKB-KW"/>
</dbReference>
<evidence type="ECO:0000256" key="2">
    <source>
        <dbReference type="ARBA" id="ARBA00006464"/>
    </source>
</evidence>
<dbReference type="AlphaFoldDB" id="A0A1W6MY67"/>
<gene>
    <name evidence="10" type="ORF">B1812_17065</name>
</gene>
<dbReference type="KEGG" id="mbry:B1812_17065"/>
<feature type="domain" description="Bacterial sugar transferase" evidence="9">
    <location>
        <begin position="20"/>
        <end position="206"/>
    </location>
</feature>
<evidence type="ECO:0000256" key="5">
    <source>
        <dbReference type="ARBA" id="ARBA00022989"/>
    </source>
</evidence>
<dbReference type="STRING" id="655015.B1812_17065"/>
<evidence type="ECO:0000256" key="4">
    <source>
        <dbReference type="ARBA" id="ARBA00022692"/>
    </source>
</evidence>
<dbReference type="PANTHER" id="PTHR30576:SF0">
    <property type="entry name" value="UNDECAPRENYL-PHOSPHATE N-ACETYLGALACTOSAMINYL 1-PHOSPHATE TRANSFERASE-RELATED"/>
    <property type="match status" value="1"/>
</dbReference>
<keyword evidence="7" id="KW-0270">Exopolysaccharide synthesis</keyword>
<organism evidence="10 11">
    <name type="scientific">Methylocystis bryophila</name>
    <dbReference type="NCBI Taxonomy" id="655015"/>
    <lineage>
        <taxon>Bacteria</taxon>
        <taxon>Pseudomonadati</taxon>
        <taxon>Pseudomonadota</taxon>
        <taxon>Alphaproteobacteria</taxon>
        <taxon>Hyphomicrobiales</taxon>
        <taxon>Methylocystaceae</taxon>
        <taxon>Methylocystis</taxon>
    </lineage>
</organism>
<proteinExistence type="inferred from homology"/>
<dbReference type="GO" id="GO:0016020">
    <property type="term" value="C:membrane"/>
    <property type="evidence" value="ECO:0007669"/>
    <property type="project" value="UniProtKB-SubCell"/>
</dbReference>
<protein>
    <submittedName>
        <fullName evidence="10">Exopolysaccharide biosynthesis protein</fullName>
    </submittedName>
</protein>
<dbReference type="RefSeq" id="WP_085772641.1">
    <property type="nucleotide sequence ID" value="NZ_AP027149.1"/>
</dbReference>
<evidence type="ECO:0000256" key="8">
    <source>
        <dbReference type="SAM" id="Phobius"/>
    </source>
</evidence>
<dbReference type="GO" id="GO:0016780">
    <property type="term" value="F:phosphotransferase activity, for other substituted phosphate groups"/>
    <property type="evidence" value="ECO:0007669"/>
    <property type="project" value="TreeGrafter"/>
</dbReference>
<dbReference type="PANTHER" id="PTHR30576">
    <property type="entry name" value="COLANIC BIOSYNTHESIS UDP-GLUCOSE LIPID CARRIER TRANSFERASE"/>
    <property type="match status" value="1"/>
</dbReference>
<sequence>MATNNQVIASHVGIGFGRLKRVEDIVIATVALVLLAPLMALVALAIQIETPGPIFFRQTRTGLGGRTFEVWKFRSMYHELSDWRGAAQTRRDDPRVTRIGRFIRRTSIDELPQLFNVLEGTMSIVGPRPHALSTKIDGQNLEEIVDYYAARHYTKPGMTGLAQINGFRGELDTIEKLRKRVELDLRYINDGSLWLDLEIILKTAFLCVYDEKAY</sequence>
<evidence type="ECO:0000256" key="7">
    <source>
        <dbReference type="ARBA" id="ARBA00023169"/>
    </source>
</evidence>
<evidence type="ECO:0000256" key="6">
    <source>
        <dbReference type="ARBA" id="ARBA00023136"/>
    </source>
</evidence>
<dbReference type="NCBIfam" id="TIGR03025">
    <property type="entry name" value="EPS_sugtrans"/>
    <property type="match status" value="1"/>
</dbReference>
<keyword evidence="4 8" id="KW-0812">Transmembrane</keyword>
<dbReference type="Pfam" id="PF02397">
    <property type="entry name" value="Bac_transf"/>
    <property type="match status" value="1"/>
</dbReference>
<evidence type="ECO:0000259" key="9">
    <source>
        <dbReference type="Pfam" id="PF02397"/>
    </source>
</evidence>